<dbReference type="PANTHER" id="PTHR46268">
    <property type="entry name" value="STRESS RESPONSE PROTEIN NHAX"/>
    <property type="match status" value="1"/>
</dbReference>
<dbReference type="Gene3D" id="3.40.50.620">
    <property type="entry name" value="HUPs"/>
    <property type="match status" value="1"/>
</dbReference>
<name>A0A9E8ZP05_9CYAN</name>
<keyword evidence="4" id="KW-1185">Reference proteome</keyword>
<evidence type="ECO:0000313" key="4">
    <source>
        <dbReference type="Proteomes" id="UP001163152"/>
    </source>
</evidence>
<dbReference type="AlphaFoldDB" id="A0A9E8ZP05"/>
<evidence type="ECO:0000256" key="1">
    <source>
        <dbReference type="ARBA" id="ARBA00008791"/>
    </source>
</evidence>
<protein>
    <submittedName>
        <fullName evidence="3">Universal stress protein</fullName>
    </submittedName>
</protein>
<sequence>MFQKILVALDNAKMDTHVFDEALALAKATGAHLRLLYVVPACDVGYAQPYTFNQPNPHRLRSLVEQANNAGVKADFTEHLGDPAADICAIAQRWDADLIVLGRRGLSRLGELLHGSVSNYVLHHAPCAVLVVQEKKSTSQSTPTTPKRETTA</sequence>
<feature type="domain" description="UspA" evidence="2">
    <location>
        <begin position="1"/>
        <end position="132"/>
    </location>
</feature>
<dbReference type="CDD" id="cd00293">
    <property type="entry name" value="USP-like"/>
    <property type="match status" value="1"/>
</dbReference>
<dbReference type="Proteomes" id="UP001163152">
    <property type="component" value="Chromosome"/>
</dbReference>
<comment type="similarity">
    <text evidence="1">Belongs to the universal stress protein A family.</text>
</comment>
<dbReference type="InterPro" id="IPR006015">
    <property type="entry name" value="Universal_stress_UspA"/>
</dbReference>
<evidence type="ECO:0000313" key="3">
    <source>
        <dbReference type="EMBL" id="WAL62111.1"/>
    </source>
</evidence>
<dbReference type="KEGG" id="tsin:OXH18_09030"/>
<gene>
    <name evidence="3" type="ORF">OXH18_09030</name>
</gene>
<dbReference type="PANTHER" id="PTHR46268:SF8">
    <property type="entry name" value="UNIVERSAL STRESS PROTEIN SLL1388"/>
    <property type="match status" value="1"/>
</dbReference>
<dbReference type="Pfam" id="PF00582">
    <property type="entry name" value="Usp"/>
    <property type="match status" value="1"/>
</dbReference>
<reference evidence="3" key="1">
    <citation type="submission" date="2022-12" db="EMBL/GenBank/DDBJ databases">
        <title>Polyphasic identification of a Novel Hot-Spring Cyanobacterium Ocullathermofonsia sinensis gen nov. sp. nov. and Genomic Insights on its Adaptations to the Thermal Habitat.</title>
        <authorList>
            <person name="Daroch M."/>
            <person name="Tang J."/>
            <person name="Jiang Y."/>
        </authorList>
    </citation>
    <scope>NUCLEOTIDE SEQUENCE</scope>
    <source>
        <strain evidence="3">PKUAC-SCTA174</strain>
    </source>
</reference>
<organism evidence="3 4">
    <name type="scientific">Thermocoleostomius sinensis A174</name>
    <dbReference type="NCBI Taxonomy" id="2016057"/>
    <lineage>
        <taxon>Bacteria</taxon>
        <taxon>Bacillati</taxon>
        <taxon>Cyanobacteriota</taxon>
        <taxon>Cyanophyceae</taxon>
        <taxon>Oculatellales</taxon>
        <taxon>Oculatellaceae</taxon>
        <taxon>Thermocoleostomius</taxon>
    </lineage>
</organism>
<dbReference type="PRINTS" id="PR01438">
    <property type="entry name" value="UNVRSLSTRESS"/>
</dbReference>
<dbReference type="RefSeq" id="WP_268612216.1">
    <property type="nucleotide sequence ID" value="NZ_CP113797.1"/>
</dbReference>
<accession>A0A9E8ZP05</accession>
<dbReference type="InterPro" id="IPR014729">
    <property type="entry name" value="Rossmann-like_a/b/a_fold"/>
</dbReference>
<proteinExistence type="inferred from homology"/>
<evidence type="ECO:0000259" key="2">
    <source>
        <dbReference type="Pfam" id="PF00582"/>
    </source>
</evidence>
<dbReference type="EMBL" id="CP113797">
    <property type="protein sequence ID" value="WAL62111.1"/>
    <property type="molecule type" value="Genomic_DNA"/>
</dbReference>
<dbReference type="SUPFAM" id="SSF52402">
    <property type="entry name" value="Adenine nucleotide alpha hydrolases-like"/>
    <property type="match status" value="1"/>
</dbReference>
<dbReference type="InterPro" id="IPR006016">
    <property type="entry name" value="UspA"/>
</dbReference>